<keyword evidence="2" id="KW-1185">Reference proteome</keyword>
<evidence type="ECO:0000313" key="2">
    <source>
        <dbReference type="Proteomes" id="UP001202922"/>
    </source>
</evidence>
<reference evidence="1 2" key="1">
    <citation type="submission" date="2022-03" db="EMBL/GenBank/DDBJ databases">
        <title>Sinomonas sp. isolated from a soil.</title>
        <authorList>
            <person name="Han J."/>
            <person name="Kim D.-U."/>
        </authorList>
    </citation>
    <scope>NUCLEOTIDE SEQUENCE [LARGE SCALE GENOMIC DNA]</scope>
    <source>
        <strain evidence="1 2">5-5</strain>
    </source>
</reference>
<gene>
    <name evidence="1" type="ORF">L0M17_06825</name>
</gene>
<protein>
    <submittedName>
        <fullName evidence="1">Uncharacterized protein</fullName>
    </submittedName>
</protein>
<organism evidence="1 2">
    <name type="scientific">Sinomonas terrae</name>
    <dbReference type="NCBI Taxonomy" id="2908838"/>
    <lineage>
        <taxon>Bacteria</taxon>
        <taxon>Bacillati</taxon>
        <taxon>Actinomycetota</taxon>
        <taxon>Actinomycetes</taxon>
        <taxon>Micrococcales</taxon>
        <taxon>Micrococcaceae</taxon>
        <taxon>Sinomonas</taxon>
    </lineage>
</organism>
<dbReference type="EMBL" id="JAKZBV010000001">
    <property type="protein sequence ID" value="MCH6469700.1"/>
    <property type="molecule type" value="Genomic_DNA"/>
</dbReference>
<sequence length="72" mass="7977">MKSSGGAFVTPVYSSEGRAYLSICDAHRHGVVFPDKDQARACAEKHNASHHNGRAPRFRTYGFRDFNGDHLA</sequence>
<dbReference type="RefSeq" id="WP_241053119.1">
    <property type="nucleotide sequence ID" value="NZ_JAKZBV010000001.1"/>
</dbReference>
<comment type="caution">
    <text evidence="1">The sequence shown here is derived from an EMBL/GenBank/DDBJ whole genome shotgun (WGS) entry which is preliminary data.</text>
</comment>
<name>A0ABS9TZ80_9MICC</name>
<proteinExistence type="predicted"/>
<evidence type="ECO:0000313" key="1">
    <source>
        <dbReference type="EMBL" id="MCH6469700.1"/>
    </source>
</evidence>
<dbReference type="Proteomes" id="UP001202922">
    <property type="component" value="Unassembled WGS sequence"/>
</dbReference>
<accession>A0ABS9TZ80</accession>